<dbReference type="AlphaFoldDB" id="A0A9N9KLI6"/>
<feature type="compositionally biased region" description="Basic and acidic residues" evidence="1">
    <location>
        <begin position="321"/>
        <end position="330"/>
    </location>
</feature>
<dbReference type="GO" id="GO:0042797">
    <property type="term" value="P:tRNA transcription by RNA polymerase III"/>
    <property type="evidence" value="ECO:0007669"/>
    <property type="project" value="TreeGrafter"/>
</dbReference>
<name>A0A9N9KLI6_9HELO</name>
<feature type="compositionally biased region" description="Acidic residues" evidence="1">
    <location>
        <begin position="331"/>
        <end position="342"/>
    </location>
</feature>
<evidence type="ECO:0000256" key="1">
    <source>
        <dbReference type="SAM" id="MobiDB-lite"/>
    </source>
</evidence>
<protein>
    <recommendedName>
        <fullName evidence="4">DNA-directed RNA polymerase III subunit rpc5</fullName>
    </recommendedName>
</protein>
<sequence>MGEPNIDDTDPIVASYDVYIKPKSNINRDIYVLQFPNRGVDLPYSSANDCQPMKFRTKPKTGMVEIDVPIDAFNNYDRSKGMNFGAALRTSAASKGHGSHGLPGGFGIGGTQARGRKAKGEEEDISDMTSTEFVSAVREGKVLAKQTLGGQMVTSDGTNPQYMVGTFRKNQLHLTPVKHIVQLRPQFHHVDAQAEQKKASAHGSNSTAVPPQARAITMTVKSNVDGENDKIDTMASRISSTQQEPWIQYRYVDEAEDEAWAVFQENFFVGPNDDLTNEELLNDMPKLKSSLDNEEYLDVISAPTDEARLSKSKRSKKGKRDLKGKGKEGDVKEEDDWSDLSDGEVQPAVPDAMEVDS</sequence>
<evidence type="ECO:0008006" key="4">
    <source>
        <dbReference type="Google" id="ProtNLM"/>
    </source>
</evidence>
<keyword evidence="3" id="KW-1185">Reference proteome</keyword>
<comment type="caution">
    <text evidence="2">The sequence shown here is derived from an EMBL/GenBank/DDBJ whole genome shotgun (WGS) entry which is preliminary data.</text>
</comment>
<gene>
    <name evidence="2" type="ORF">HYFRA_00004826</name>
</gene>
<feature type="compositionally biased region" description="Basic residues" evidence="1">
    <location>
        <begin position="310"/>
        <end position="320"/>
    </location>
</feature>
<feature type="region of interest" description="Disordered" evidence="1">
    <location>
        <begin position="303"/>
        <end position="357"/>
    </location>
</feature>
<feature type="region of interest" description="Disordered" evidence="1">
    <location>
        <begin position="95"/>
        <end position="129"/>
    </location>
</feature>
<dbReference type="InterPro" id="IPR006886">
    <property type="entry name" value="RNA_pol_III_Rpc5"/>
</dbReference>
<evidence type="ECO:0000313" key="2">
    <source>
        <dbReference type="EMBL" id="CAG8949203.1"/>
    </source>
</evidence>
<dbReference type="PANTHER" id="PTHR12069">
    <property type="entry name" value="DNA-DIRECTED RNA POLYMERASES III 80 KDA POLYPEPTIDE RNA POLYMERASE III SUBUNIT 5"/>
    <property type="match status" value="1"/>
</dbReference>
<proteinExistence type="predicted"/>
<dbReference type="PANTHER" id="PTHR12069:SF0">
    <property type="entry name" value="DNA-DIRECTED RNA POLYMERASE III SUBUNIT RPC5"/>
    <property type="match status" value="1"/>
</dbReference>
<dbReference type="Pfam" id="PF04801">
    <property type="entry name" value="RPC5"/>
    <property type="match status" value="2"/>
</dbReference>
<reference evidence="2" key="1">
    <citation type="submission" date="2021-07" db="EMBL/GenBank/DDBJ databases">
        <authorList>
            <person name="Durling M."/>
        </authorList>
    </citation>
    <scope>NUCLEOTIDE SEQUENCE</scope>
</reference>
<feature type="compositionally biased region" description="Gly residues" evidence="1">
    <location>
        <begin position="99"/>
        <end position="112"/>
    </location>
</feature>
<dbReference type="OrthoDB" id="340681at2759"/>
<accession>A0A9N9KLI6</accession>
<dbReference type="GO" id="GO:0005666">
    <property type="term" value="C:RNA polymerase III complex"/>
    <property type="evidence" value="ECO:0007669"/>
    <property type="project" value="TreeGrafter"/>
</dbReference>
<evidence type="ECO:0000313" key="3">
    <source>
        <dbReference type="Proteomes" id="UP000696280"/>
    </source>
</evidence>
<dbReference type="Proteomes" id="UP000696280">
    <property type="component" value="Unassembled WGS sequence"/>
</dbReference>
<organism evidence="2 3">
    <name type="scientific">Hymenoscyphus fraxineus</name>
    <dbReference type="NCBI Taxonomy" id="746836"/>
    <lineage>
        <taxon>Eukaryota</taxon>
        <taxon>Fungi</taxon>
        <taxon>Dikarya</taxon>
        <taxon>Ascomycota</taxon>
        <taxon>Pezizomycotina</taxon>
        <taxon>Leotiomycetes</taxon>
        <taxon>Helotiales</taxon>
        <taxon>Helotiaceae</taxon>
        <taxon>Hymenoscyphus</taxon>
    </lineage>
</organism>
<dbReference type="EMBL" id="CAJVRL010000002">
    <property type="protein sequence ID" value="CAG8949203.1"/>
    <property type="molecule type" value="Genomic_DNA"/>
</dbReference>